<gene>
    <name evidence="1" type="ORF">H1191_02130</name>
</gene>
<dbReference type="InterPro" id="IPR011990">
    <property type="entry name" value="TPR-like_helical_dom_sf"/>
</dbReference>
<sequence length="791" mass="90120">MDSGVQPEDLLRKIEVWLKAIHRVTFPESWQNWKDQKNYNLPRVIGLLELLPRKELFLSEEQYESIDDGIRQLIFIAKTVRNPVTHLPSKLHTKFQRELIPAILAAIVSPLYKHFDEINKSLHGLITSDLSRDPGLVTLIKQIASERNGHLEYFGARDKLIQNLLEKLAVFHSHTTGEYLLLSGGEGSGKSAICSKITEELVKQMVPQGSQKRNVRRLAPWLPGCLLHFGKQSNLPHEIVGSIVAQANTLIINKVSHEELEGLSEQDDSGLNSPLSSKQYLRRQSGLKHRSNNVFRTETKEMMQLYNRVLYQALDHVVAERGQVILIIDALDEISSSGSGLSFLPKTLPVGAKVLLTVRRNTPVEAWLKDHLRVTELIIPLFDRSEIPLVTKVEEINEEAKQFNDRVWEASNGWPLRVAEAAREVREKQWNSKHVNIDNDDIYRWQADKWHDTNVTEEDRRVLSETLLLLSIFEPVAPLDLASIQVYLEHFGLRLRQPELHFKLKKHVGYQLQGLDLNRVKLRLNAFADFVRNHYYSRHDRRSALRSIVEWLSEYDDIPIETIARFLFFWTDFHMGQDGKCCKIAETLPTKLWEKNKIATLYEIAIFSLNEKGAITPSGMKCLKLSAEAGYYSAENLYSSYLLDGYGIEKNTREGEHLLRKAAMAGHKPAMCNLGIRLLDGAGLEQDIEEGERWLRRAAKEGHNRAMTNLGGRLLDGNILPVNVAEGEKWLKKAVQAGYYPAMDELGQRLLDGKGLPEDLKEGERLLREAAEAGFNHSMFMLGSRLLDGAD</sequence>
<dbReference type="Gene3D" id="1.25.40.10">
    <property type="entry name" value="Tetratricopeptide repeat domain"/>
    <property type="match status" value="1"/>
</dbReference>
<dbReference type="EMBL" id="JACEIQ010000001">
    <property type="protein sequence ID" value="MBA4493111.1"/>
    <property type="molecule type" value="Genomic_DNA"/>
</dbReference>
<evidence type="ECO:0000313" key="1">
    <source>
        <dbReference type="EMBL" id="MBA4493111.1"/>
    </source>
</evidence>
<accession>A0A7W2A687</accession>
<dbReference type="PANTHER" id="PTHR11102:SF160">
    <property type="entry name" value="ERAD-ASSOCIATED E3 UBIQUITIN-PROTEIN LIGASE COMPONENT HRD3"/>
    <property type="match status" value="1"/>
</dbReference>
<dbReference type="InterPro" id="IPR027417">
    <property type="entry name" value="P-loop_NTPase"/>
</dbReference>
<evidence type="ECO:0000313" key="2">
    <source>
        <dbReference type="Proteomes" id="UP000535491"/>
    </source>
</evidence>
<dbReference type="Pfam" id="PF08238">
    <property type="entry name" value="Sel1"/>
    <property type="match status" value="4"/>
</dbReference>
<dbReference type="AlphaFoldDB" id="A0A7W2A687"/>
<dbReference type="SUPFAM" id="SSF81901">
    <property type="entry name" value="HCP-like"/>
    <property type="match status" value="1"/>
</dbReference>
<protein>
    <submittedName>
        <fullName evidence="1">Sel1 repeat family protein</fullName>
    </submittedName>
</protein>
<dbReference type="Gene3D" id="3.40.50.300">
    <property type="entry name" value="P-loop containing nucleotide triphosphate hydrolases"/>
    <property type="match status" value="1"/>
</dbReference>
<proteinExistence type="predicted"/>
<name>A0A7W2A687_9BACL</name>
<dbReference type="PANTHER" id="PTHR11102">
    <property type="entry name" value="SEL-1-LIKE PROTEIN"/>
    <property type="match status" value="1"/>
</dbReference>
<dbReference type="Proteomes" id="UP000535491">
    <property type="component" value="Unassembled WGS sequence"/>
</dbReference>
<reference evidence="1 2" key="1">
    <citation type="submission" date="2020-07" db="EMBL/GenBank/DDBJ databases">
        <authorList>
            <person name="Feng H."/>
        </authorList>
    </citation>
    <scope>NUCLEOTIDE SEQUENCE [LARGE SCALE GENOMIC DNA]</scope>
    <source>
        <strain evidence="2">s-10</strain>
    </source>
</reference>
<dbReference type="InterPro" id="IPR006597">
    <property type="entry name" value="Sel1-like"/>
</dbReference>
<dbReference type="RefSeq" id="WP_181750320.1">
    <property type="nucleotide sequence ID" value="NZ_JACEIQ010000001.1"/>
</dbReference>
<dbReference type="SMART" id="SM00671">
    <property type="entry name" value="SEL1"/>
    <property type="match status" value="4"/>
</dbReference>
<dbReference type="InterPro" id="IPR050767">
    <property type="entry name" value="Sel1_AlgK"/>
</dbReference>
<organism evidence="1 2">
    <name type="scientific">Paenactinomyces guangxiensis</name>
    <dbReference type="NCBI Taxonomy" id="1490290"/>
    <lineage>
        <taxon>Bacteria</taxon>
        <taxon>Bacillati</taxon>
        <taxon>Bacillota</taxon>
        <taxon>Bacilli</taxon>
        <taxon>Bacillales</taxon>
        <taxon>Thermoactinomycetaceae</taxon>
        <taxon>Paenactinomyces</taxon>
    </lineage>
</organism>
<comment type="caution">
    <text evidence="1">The sequence shown here is derived from an EMBL/GenBank/DDBJ whole genome shotgun (WGS) entry which is preliminary data.</text>
</comment>
<dbReference type="SUPFAM" id="SSF52540">
    <property type="entry name" value="P-loop containing nucleoside triphosphate hydrolases"/>
    <property type="match status" value="1"/>
</dbReference>
<keyword evidence="2" id="KW-1185">Reference proteome</keyword>